<reference evidence="5" key="1">
    <citation type="submission" date="2016-10" db="EMBL/GenBank/DDBJ databases">
        <authorList>
            <person name="Varghese N."/>
            <person name="Submissions S."/>
        </authorList>
    </citation>
    <scope>NUCLEOTIDE SEQUENCE [LARGE SCALE GENOMIC DNA]</scope>
    <source>
        <strain evidence="5">CGMCC 1.10119</strain>
    </source>
</reference>
<dbReference type="InterPro" id="IPR013783">
    <property type="entry name" value="Ig-like_fold"/>
</dbReference>
<evidence type="ECO:0000256" key="1">
    <source>
        <dbReference type="SAM" id="MobiDB-lite"/>
    </source>
</evidence>
<keyword evidence="5" id="KW-1185">Reference proteome</keyword>
<dbReference type="OrthoDB" id="271491at2157"/>
<feature type="transmembrane region" description="Helical" evidence="2">
    <location>
        <begin position="659"/>
        <end position="681"/>
    </location>
</feature>
<sequence length="688" mass="73025">MFRAAVALLVVCSVLATGVAPVTGSVADSGMSSTSSDSMADATAAERSPALTASTTRTLDLTTRYQLTPSRPGEVLVTLHYEIPSTVTAVETRIPENATVTSTTGFARESDRLYAWQGTSRSADLTYRLAVNETAGGRLPLAAEGEYLFADPGPWALFRRPSTGTRWEWRTGEVELTRRSVVEEGVVSDQLVFLGPVEEYRRQANGQTFRLVVPEAATLTESPTALLDSLADASGRLDVGDRDREVVVVAAPTAGVEWGVRGLQTGESDIWVRDTEPLATPNNVWLHEYVHSRQSYQPTRETRWFTEGSATYYAALLTLEQGYVGYDDFESWLALGANDPVGSTVLSQPVTWGVEGDYRKGALVAGALDYRIRGAGEESLATVFADVNGHDGPLSAADLRGFVGAAGNESAAEATERYTTTDAAPPTWPLSAHIDRFGAFPGHITAEFVVADDTPAVVSGPYRNASVTESAGTLVVPNETLSLPVAIRNDGGQPKAYELTFTVGTGTERLNGTLDPGERRIERLNRTFEEPGTYTLTAGTDRYTVFVREPAVAQVVDVSVSATAVAVGEPVTVTATVQNDGPRPGETTVAFTLDGERVAERRVTLDAGEETTVSATVVPERPGTVDVGTDETVVAVEVVESTTTAVPTADRTTATSPGFGVLGALVGVVGVVVTLLGAVAARRTGRRR</sequence>
<accession>A0A1G9XXP0</accession>
<organism evidence="4 5">
    <name type="scientific">Halogranum gelatinilyticum</name>
    <dbReference type="NCBI Taxonomy" id="660521"/>
    <lineage>
        <taxon>Archaea</taxon>
        <taxon>Methanobacteriati</taxon>
        <taxon>Methanobacteriota</taxon>
        <taxon>Stenosarchaea group</taxon>
        <taxon>Halobacteria</taxon>
        <taxon>Halobacteriales</taxon>
        <taxon>Haloferacaceae</taxon>
    </lineage>
</organism>
<feature type="region of interest" description="Disordered" evidence="1">
    <location>
        <begin position="26"/>
        <end position="52"/>
    </location>
</feature>
<protein>
    <submittedName>
        <fullName evidence="4">CARDB protein</fullName>
    </submittedName>
</protein>
<dbReference type="InterPro" id="IPR011635">
    <property type="entry name" value="CARDB"/>
</dbReference>
<gene>
    <name evidence="4" type="ORF">SAMN04487949_3163</name>
</gene>
<keyword evidence="2" id="KW-0812">Transmembrane</keyword>
<dbReference type="RefSeq" id="WP_089698932.1">
    <property type="nucleotide sequence ID" value="NZ_FNHL01000004.1"/>
</dbReference>
<dbReference type="Pfam" id="PF07705">
    <property type="entry name" value="CARDB"/>
    <property type="match status" value="1"/>
</dbReference>
<feature type="domain" description="CARDB" evidence="3">
    <location>
        <begin position="556"/>
        <end position="627"/>
    </location>
</feature>
<keyword evidence="2" id="KW-0472">Membrane</keyword>
<proteinExistence type="predicted"/>
<dbReference type="Proteomes" id="UP000199451">
    <property type="component" value="Unassembled WGS sequence"/>
</dbReference>
<dbReference type="EMBL" id="FNHL01000004">
    <property type="protein sequence ID" value="SDN01301.1"/>
    <property type="molecule type" value="Genomic_DNA"/>
</dbReference>
<evidence type="ECO:0000313" key="4">
    <source>
        <dbReference type="EMBL" id="SDN01301.1"/>
    </source>
</evidence>
<dbReference type="AlphaFoldDB" id="A0A1G9XXP0"/>
<evidence type="ECO:0000313" key="5">
    <source>
        <dbReference type="Proteomes" id="UP000199451"/>
    </source>
</evidence>
<evidence type="ECO:0000259" key="3">
    <source>
        <dbReference type="Pfam" id="PF07705"/>
    </source>
</evidence>
<name>A0A1G9XXP0_9EURY</name>
<dbReference type="Gene3D" id="2.60.40.10">
    <property type="entry name" value="Immunoglobulins"/>
    <property type="match status" value="1"/>
</dbReference>
<keyword evidence="2" id="KW-1133">Transmembrane helix</keyword>
<evidence type="ECO:0000256" key="2">
    <source>
        <dbReference type="SAM" id="Phobius"/>
    </source>
</evidence>